<dbReference type="CDD" id="cd05237">
    <property type="entry name" value="UDP_invert_4-6DH_SDR_e"/>
    <property type="match status" value="1"/>
</dbReference>
<reference evidence="5" key="2">
    <citation type="submission" date="2011-04" db="EMBL/GenBank/DDBJ databases">
        <title>The complete genome of chromosome of Treponema succinifaciens DSM 2489.</title>
        <authorList>
            <person name="Lucas S."/>
            <person name="Copeland A."/>
            <person name="Lapidus A."/>
            <person name="Bruce D."/>
            <person name="Goodwin L."/>
            <person name="Pitluck S."/>
            <person name="Peters L."/>
            <person name="Kyrpides N."/>
            <person name="Mavromatis K."/>
            <person name="Ivanova N."/>
            <person name="Ovchinnikova G."/>
            <person name="Teshima H."/>
            <person name="Detter J.C."/>
            <person name="Tapia R."/>
            <person name="Han C."/>
            <person name="Land M."/>
            <person name="Hauser L."/>
            <person name="Markowitz V."/>
            <person name="Cheng J.-F."/>
            <person name="Hugenholtz P."/>
            <person name="Woyke T."/>
            <person name="Wu D."/>
            <person name="Gronow S."/>
            <person name="Wellnitz S."/>
            <person name="Brambilla E."/>
            <person name="Klenk H.-P."/>
            <person name="Eisen J.A."/>
        </authorList>
    </citation>
    <scope>NUCLEOTIDE SEQUENCE [LARGE SCALE GENOMIC DNA]</scope>
    <source>
        <strain evidence="5">ATCC 33096 / DSM 2489 / 6091</strain>
    </source>
</reference>
<sequence length="508" mass="55937">MNKIEGRLYIIGAGFAGQMIANDIAKKKVFGTVSAFLDDDKNLIGTKIDGIPVIGPIDSIADVLRVNGADQAVIAIPSAPVERIRKIYSSLKKCGFFQIKILPSISQVIDEKAHIIQARDINPLDILGRTPVTIPLAKSLSYLRGKRVLITGAGGSIGSELARQLLSGGAERLYLFGHGENSIVNIYRELHVLQDEGVGQKASIVPIIGDMKDREYVKYIISHTHADVIFHCAAYKHVPMMEENSIAAIENNVFGTKNLLDAALESGTEKFVLISTDKAVEPVSVYGASKMLCEKLVIQAAQNAKKNQAFMFVRFGNVLGSRGSILPIFMEQIQNGGPVTVTDPQMERYFMTIPEACSLVLQTGGVGTNGASYLLDMGEPIKILELAKQVIKFSGFTPDKEIKIQFIGARKGERLEEPLWLKEENPEPTEYKKILKLTNISPKNFSLDKLIDSLNPICVLSKGKEELYRNSGELKKILRKAVPTLDEFYKREENLSAKNEKSYAKAVL</sequence>
<dbReference type="STRING" id="869209.Tresu_1065"/>
<evidence type="ECO:0000259" key="3">
    <source>
        <dbReference type="Pfam" id="PF02719"/>
    </source>
</evidence>
<dbReference type="InterPro" id="IPR036291">
    <property type="entry name" value="NAD(P)-bd_dom_sf"/>
</dbReference>
<accession>F2NVK2</accession>
<keyword evidence="5" id="KW-1185">Reference proteome</keyword>
<evidence type="ECO:0000256" key="1">
    <source>
        <dbReference type="ARBA" id="ARBA00007430"/>
    </source>
</evidence>
<dbReference type="AlphaFoldDB" id="F2NVK2"/>
<name>F2NVK2_TRES6</name>
<dbReference type="InterPro" id="IPR003869">
    <property type="entry name" value="Polysac_CapD-like"/>
</dbReference>
<dbReference type="Pfam" id="PF02629">
    <property type="entry name" value="CoA_binding"/>
    <property type="match status" value="1"/>
</dbReference>
<dbReference type="OrthoDB" id="9803111at2"/>
<dbReference type="KEGG" id="tsu:Tresu_1065"/>
<dbReference type="Proteomes" id="UP000006852">
    <property type="component" value="Chromosome"/>
</dbReference>
<dbReference type="SUPFAM" id="SSF51735">
    <property type="entry name" value="NAD(P)-binding Rossmann-fold domains"/>
    <property type="match status" value="2"/>
</dbReference>
<dbReference type="InterPro" id="IPR003781">
    <property type="entry name" value="CoA-bd"/>
</dbReference>
<evidence type="ECO:0000313" key="4">
    <source>
        <dbReference type="EMBL" id="AEB13981.1"/>
    </source>
</evidence>
<organism evidence="4 5">
    <name type="scientific">Treponema succinifaciens (strain ATCC 33096 / DSM 2489 / 6091)</name>
    <dbReference type="NCBI Taxonomy" id="869209"/>
    <lineage>
        <taxon>Bacteria</taxon>
        <taxon>Pseudomonadati</taxon>
        <taxon>Spirochaetota</taxon>
        <taxon>Spirochaetia</taxon>
        <taxon>Spirochaetales</taxon>
        <taxon>Treponemataceae</taxon>
        <taxon>Treponema</taxon>
    </lineage>
</organism>
<dbReference type="EMBL" id="CP002631">
    <property type="protein sequence ID" value="AEB13981.1"/>
    <property type="molecule type" value="Genomic_DNA"/>
</dbReference>
<evidence type="ECO:0000259" key="2">
    <source>
        <dbReference type="Pfam" id="PF02629"/>
    </source>
</evidence>
<comment type="similarity">
    <text evidence="1">Belongs to the polysaccharide synthase family.</text>
</comment>
<dbReference type="PANTHER" id="PTHR43318">
    <property type="entry name" value="UDP-N-ACETYLGLUCOSAMINE 4,6-DEHYDRATASE"/>
    <property type="match status" value="1"/>
</dbReference>
<dbReference type="GeneID" id="302998224"/>
<dbReference type="Gene3D" id="3.40.50.720">
    <property type="entry name" value="NAD(P)-binding Rossmann-like Domain"/>
    <property type="match status" value="2"/>
</dbReference>
<evidence type="ECO:0000313" key="5">
    <source>
        <dbReference type="Proteomes" id="UP000006852"/>
    </source>
</evidence>
<dbReference type="PANTHER" id="PTHR43318:SF1">
    <property type="entry name" value="POLYSACCHARIDE BIOSYNTHESIS PROTEIN EPSC-RELATED"/>
    <property type="match status" value="1"/>
</dbReference>
<proteinExistence type="inferred from homology"/>
<gene>
    <name evidence="4" type="ordered locus">Tresu_1065</name>
</gene>
<protein>
    <submittedName>
        <fullName evidence="4">Polysaccharide biosynthesis protein CapD</fullName>
    </submittedName>
</protein>
<dbReference type="HOGENOM" id="CLU_013560_4_0_12"/>
<reference evidence="4 5" key="1">
    <citation type="journal article" date="2011" name="Stand. Genomic Sci.">
        <title>Complete genome sequence of Treponema succinifaciens type strain (6091).</title>
        <authorList>
            <person name="Han C."/>
            <person name="Gronow S."/>
            <person name="Teshima H."/>
            <person name="Lapidus A."/>
            <person name="Nolan M."/>
            <person name="Lucas S."/>
            <person name="Hammon N."/>
            <person name="Deshpande S."/>
            <person name="Cheng J.F."/>
            <person name="Zeytun A."/>
            <person name="Tapia R."/>
            <person name="Goodwin L."/>
            <person name="Pitluck S."/>
            <person name="Liolios K."/>
            <person name="Pagani I."/>
            <person name="Ivanova N."/>
            <person name="Mavromatis K."/>
            <person name="Mikhailova N."/>
            <person name="Huntemann M."/>
            <person name="Pati A."/>
            <person name="Chen A."/>
            <person name="Palaniappan K."/>
            <person name="Land M."/>
            <person name="Hauser L."/>
            <person name="Brambilla E.M."/>
            <person name="Rohde M."/>
            <person name="Goker M."/>
            <person name="Woyke T."/>
            <person name="Bristow J."/>
            <person name="Eisen J.A."/>
            <person name="Markowitz V."/>
            <person name="Hugenholtz P."/>
            <person name="Kyrpides N.C."/>
            <person name="Klenk H.P."/>
            <person name="Detter J.C."/>
        </authorList>
    </citation>
    <scope>NUCLEOTIDE SEQUENCE [LARGE SCALE GENOMIC DNA]</scope>
    <source>
        <strain evidence="5">ATCC 33096 / DSM 2489 / 6091</strain>
    </source>
</reference>
<dbReference type="InterPro" id="IPR051203">
    <property type="entry name" value="Polysaccharide_Synthase-Rel"/>
</dbReference>
<dbReference type="RefSeq" id="WP_013701271.1">
    <property type="nucleotide sequence ID" value="NC_015385.1"/>
</dbReference>
<dbReference type="Pfam" id="PF02719">
    <property type="entry name" value="Polysacc_synt_2"/>
    <property type="match status" value="1"/>
</dbReference>
<feature type="domain" description="Polysaccharide biosynthesis protein CapD-like" evidence="3">
    <location>
        <begin position="148"/>
        <end position="437"/>
    </location>
</feature>
<dbReference type="eggNOG" id="COG1086">
    <property type="taxonomic scope" value="Bacteria"/>
</dbReference>
<feature type="domain" description="CoA-binding" evidence="2">
    <location>
        <begin position="6"/>
        <end position="82"/>
    </location>
</feature>